<dbReference type="SMART" id="SM00342">
    <property type="entry name" value="HTH_ARAC"/>
    <property type="match status" value="1"/>
</dbReference>
<dbReference type="Pfam" id="PF12833">
    <property type="entry name" value="HTH_18"/>
    <property type="match status" value="1"/>
</dbReference>
<protein>
    <submittedName>
        <fullName evidence="5">AraC family transcriptional regulator</fullName>
    </submittedName>
</protein>
<evidence type="ECO:0000313" key="5">
    <source>
        <dbReference type="EMBL" id="HIX46320.1"/>
    </source>
</evidence>
<evidence type="ECO:0000256" key="3">
    <source>
        <dbReference type="ARBA" id="ARBA00023163"/>
    </source>
</evidence>
<dbReference type="InterPro" id="IPR018062">
    <property type="entry name" value="HTH_AraC-typ_CS"/>
</dbReference>
<reference evidence="5" key="2">
    <citation type="submission" date="2021-04" db="EMBL/GenBank/DDBJ databases">
        <authorList>
            <person name="Gilroy R."/>
        </authorList>
    </citation>
    <scope>NUCLEOTIDE SEQUENCE</scope>
    <source>
        <strain evidence="5">26628</strain>
    </source>
</reference>
<dbReference type="SUPFAM" id="SSF51215">
    <property type="entry name" value="Regulatory protein AraC"/>
    <property type="match status" value="1"/>
</dbReference>
<feature type="domain" description="HTH araC/xylS-type" evidence="4">
    <location>
        <begin position="218"/>
        <end position="315"/>
    </location>
</feature>
<evidence type="ECO:0000313" key="6">
    <source>
        <dbReference type="Proteomes" id="UP000824249"/>
    </source>
</evidence>
<dbReference type="Pfam" id="PF02311">
    <property type="entry name" value="AraC_binding"/>
    <property type="match status" value="1"/>
</dbReference>
<dbReference type="SUPFAM" id="SSF46689">
    <property type="entry name" value="Homeodomain-like"/>
    <property type="match status" value="1"/>
</dbReference>
<dbReference type="PANTHER" id="PTHR43280">
    <property type="entry name" value="ARAC-FAMILY TRANSCRIPTIONAL REGULATOR"/>
    <property type="match status" value="1"/>
</dbReference>
<dbReference type="GO" id="GO:0043565">
    <property type="term" value="F:sequence-specific DNA binding"/>
    <property type="evidence" value="ECO:0007669"/>
    <property type="project" value="InterPro"/>
</dbReference>
<reference evidence="5" key="1">
    <citation type="journal article" date="2021" name="PeerJ">
        <title>Extensive microbial diversity within the chicken gut microbiome revealed by metagenomics and culture.</title>
        <authorList>
            <person name="Gilroy R."/>
            <person name="Ravi A."/>
            <person name="Getino M."/>
            <person name="Pursley I."/>
            <person name="Horton D.L."/>
            <person name="Alikhan N.F."/>
            <person name="Baker D."/>
            <person name="Gharbi K."/>
            <person name="Hall N."/>
            <person name="Watson M."/>
            <person name="Adriaenssens E.M."/>
            <person name="Foster-Nyarko E."/>
            <person name="Jarju S."/>
            <person name="Secka A."/>
            <person name="Antonio M."/>
            <person name="Oren A."/>
            <person name="Chaudhuri R.R."/>
            <person name="La Ragione R."/>
            <person name="Hildebrand F."/>
            <person name="Pallen M.J."/>
        </authorList>
    </citation>
    <scope>NUCLEOTIDE SEQUENCE</scope>
    <source>
        <strain evidence="5">26628</strain>
    </source>
</reference>
<evidence type="ECO:0000256" key="1">
    <source>
        <dbReference type="ARBA" id="ARBA00023015"/>
    </source>
</evidence>
<keyword evidence="2" id="KW-0238">DNA-binding</keyword>
<dbReference type="InterPro" id="IPR003313">
    <property type="entry name" value="AraC-bd"/>
</dbReference>
<dbReference type="GO" id="GO:0003700">
    <property type="term" value="F:DNA-binding transcription factor activity"/>
    <property type="evidence" value="ECO:0007669"/>
    <property type="project" value="InterPro"/>
</dbReference>
<keyword evidence="3" id="KW-0804">Transcription</keyword>
<accession>A0A9D1VTI4</accession>
<dbReference type="InterPro" id="IPR037923">
    <property type="entry name" value="HTH-like"/>
</dbReference>
<dbReference type="AlphaFoldDB" id="A0A9D1VTI4"/>
<keyword evidence="1" id="KW-0805">Transcription regulation</keyword>
<dbReference type="InterPro" id="IPR018060">
    <property type="entry name" value="HTH_AraC"/>
</dbReference>
<evidence type="ECO:0000256" key="2">
    <source>
        <dbReference type="ARBA" id="ARBA00023125"/>
    </source>
</evidence>
<sequence length="317" mass="35181">MHERIDNIFGRQEREDGAAALSDREIAAAIRRELANGEELLAAARANGIRPTDFFAAEHFPDLPLLPRRTANCFSIRKHTRSQRPYLHAQDFFELICVLRGQCAQSFPDRAPLLLTEGQAALLAPGIAHKLARAGAGDVIVKLIVPPPLFAQVCPFEADGVSVFAPRRDRAALLLAELLREQDAEDALCSRTIPSLLTLLFAELLRSREAQPAARTDEELESYLAEHLRDASLADFAARKHYSADYVGKRIRRQTGTSFSRRLNEARLREAARLLAETELSVESIAAAVGYADPAGLYKRFRAAFGMTPGEYRLSFE</sequence>
<dbReference type="InterPro" id="IPR014710">
    <property type="entry name" value="RmlC-like_jellyroll"/>
</dbReference>
<comment type="caution">
    <text evidence="5">The sequence shown here is derived from an EMBL/GenBank/DDBJ whole genome shotgun (WGS) entry which is preliminary data.</text>
</comment>
<dbReference type="Proteomes" id="UP000824249">
    <property type="component" value="Unassembled WGS sequence"/>
</dbReference>
<dbReference type="InterPro" id="IPR009057">
    <property type="entry name" value="Homeodomain-like_sf"/>
</dbReference>
<evidence type="ECO:0000259" key="4">
    <source>
        <dbReference type="PROSITE" id="PS01124"/>
    </source>
</evidence>
<gene>
    <name evidence="5" type="ORF">H9737_01345</name>
</gene>
<organism evidence="5 6">
    <name type="scientific">Candidatus Borkfalkia faecigallinarum</name>
    <dbReference type="NCBI Taxonomy" id="2838509"/>
    <lineage>
        <taxon>Bacteria</taxon>
        <taxon>Bacillati</taxon>
        <taxon>Bacillota</taxon>
        <taxon>Clostridia</taxon>
        <taxon>Christensenellales</taxon>
        <taxon>Christensenellaceae</taxon>
        <taxon>Candidatus Borkfalkia</taxon>
    </lineage>
</organism>
<dbReference type="Gene3D" id="2.60.120.10">
    <property type="entry name" value="Jelly Rolls"/>
    <property type="match status" value="1"/>
</dbReference>
<dbReference type="PROSITE" id="PS00041">
    <property type="entry name" value="HTH_ARAC_FAMILY_1"/>
    <property type="match status" value="1"/>
</dbReference>
<dbReference type="PROSITE" id="PS01124">
    <property type="entry name" value="HTH_ARAC_FAMILY_2"/>
    <property type="match status" value="1"/>
</dbReference>
<dbReference type="PANTHER" id="PTHR43280:SF28">
    <property type="entry name" value="HTH-TYPE TRANSCRIPTIONAL ACTIVATOR RHAS"/>
    <property type="match status" value="1"/>
</dbReference>
<name>A0A9D1VTI4_9FIRM</name>
<dbReference type="EMBL" id="DXFD01000020">
    <property type="protein sequence ID" value="HIX46320.1"/>
    <property type="molecule type" value="Genomic_DNA"/>
</dbReference>
<dbReference type="Gene3D" id="1.10.10.60">
    <property type="entry name" value="Homeodomain-like"/>
    <property type="match status" value="1"/>
</dbReference>
<proteinExistence type="predicted"/>